<reference evidence="2" key="1">
    <citation type="submission" date="2021-03" db="EMBL/GenBank/DDBJ databases">
        <title>Draft genome sequence of rust myrtle Austropuccinia psidii MF-1, a brazilian biotype.</title>
        <authorList>
            <person name="Quecine M.C."/>
            <person name="Pachon D.M.R."/>
            <person name="Bonatelli M.L."/>
            <person name="Correr F.H."/>
            <person name="Franceschini L.M."/>
            <person name="Leite T.F."/>
            <person name="Margarido G.R.A."/>
            <person name="Almeida C.A."/>
            <person name="Ferrarezi J.A."/>
            <person name="Labate C.A."/>
        </authorList>
    </citation>
    <scope>NUCLEOTIDE SEQUENCE</scope>
    <source>
        <strain evidence="2">MF-1</strain>
    </source>
</reference>
<gene>
    <name evidence="2" type="ORF">O181_067529</name>
</gene>
<accession>A0A9Q3I6M4</accession>
<organism evidence="2 3">
    <name type="scientific">Austropuccinia psidii MF-1</name>
    <dbReference type="NCBI Taxonomy" id="1389203"/>
    <lineage>
        <taxon>Eukaryota</taxon>
        <taxon>Fungi</taxon>
        <taxon>Dikarya</taxon>
        <taxon>Basidiomycota</taxon>
        <taxon>Pucciniomycotina</taxon>
        <taxon>Pucciniomycetes</taxon>
        <taxon>Pucciniales</taxon>
        <taxon>Sphaerophragmiaceae</taxon>
        <taxon>Austropuccinia</taxon>
    </lineage>
</organism>
<dbReference type="Proteomes" id="UP000765509">
    <property type="component" value="Unassembled WGS sequence"/>
</dbReference>
<protein>
    <submittedName>
        <fullName evidence="2">Uncharacterized protein</fullName>
    </submittedName>
</protein>
<evidence type="ECO:0000313" key="2">
    <source>
        <dbReference type="EMBL" id="MBW0527814.1"/>
    </source>
</evidence>
<dbReference type="AlphaFoldDB" id="A0A9Q3I6M4"/>
<feature type="region of interest" description="Disordered" evidence="1">
    <location>
        <begin position="107"/>
        <end position="130"/>
    </location>
</feature>
<keyword evidence="3" id="KW-1185">Reference proteome</keyword>
<dbReference type="EMBL" id="AVOT02033840">
    <property type="protein sequence ID" value="MBW0527814.1"/>
    <property type="molecule type" value="Genomic_DNA"/>
</dbReference>
<evidence type="ECO:0000313" key="3">
    <source>
        <dbReference type="Proteomes" id="UP000765509"/>
    </source>
</evidence>
<proteinExistence type="predicted"/>
<comment type="caution">
    <text evidence="2">The sequence shown here is derived from an EMBL/GenBank/DDBJ whole genome shotgun (WGS) entry which is preliminary data.</text>
</comment>
<sequence>MQLEPEVDYSELIPFGYKVNILKLMNVCKVAEKTATLRTLTYKQYADARRFLDIESGKLVISQDFIIPPSFKPRRVNKPTKALPIEVNAPNHEHVHLTSPQLARSVKTKTCNAAEPDNELNPGPTTLAQR</sequence>
<evidence type="ECO:0000256" key="1">
    <source>
        <dbReference type="SAM" id="MobiDB-lite"/>
    </source>
</evidence>
<name>A0A9Q3I6M4_9BASI</name>